<dbReference type="PANTHER" id="PTHR43880">
    <property type="entry name" value="ALCOHOL DEHYDROGENASE"/>
    <property type="match status" value="1"/>
</dbReference>
<name>A0A6G0SV54_APHGL</name>
<keyword evidence="1" id="KW-0479">Metal-binding</keyword>
<dbReference type="GO" id="GO:0005829">
    <property type="term" value="C:cytosol"/>
    <property type="evidence" value="ECO:0007669"/>
    <property type="project" value="TreeGrafter"/>
</dbReference>
<sequence>MADTMGKVIKCKAAVVWEAKKPLTLEDIEVAPPKENETICHTDAYTTDANDPEGTFPCILGHEGAGIVESDRVIPLYILSMEFVNFVCLQKQNVHSKIRLTQGQGKMPDNTSRFTCKGNSLYHFMGCTTFSYFKGFYKFILHNEISTSTVSCIFTKSCTSHKMVQGVSLASKTRSIIRHFTLTLSKSNFTMYILFLETNKIYKLHTEDPGWNSLTFEPTLSTIPAPSWPKIQGKVPSGSLASVVATSISSSVKGFFASQTTAALHLIT</sequence>
<dbReference type="EMBL" id="VYZN01001433">
    <property type="protein sequence ID" value="KAE9522270.1"/>
    <property type="molecule type" value="Genomic_DNA"/>
</dbReference>
<evidence type="ECO:0000313" key="5">
    <source>
        <dbReference type="Proteomes" id="UP000475862"/>
    </source>
</evidence>
<dbReference type="InterPro" id="IPR011032">
    <property type="entry name" value="GroES-like_sf"/>
</dbReference>
<accession>A0A6G0SV54</accession>
<evidence type="ECO:0000256" key="3">
    <source>
        <dbReference type="ARBA" id="ARBA00023027"/>
    </source>
</evidence>
<keyword evidence="5" id="KW-1185">Reference proteome</keyword>
<organism evidence="4 5">
    <name type="scientific">Aphis glycines</name>
    <name type="common">Soybean aphid</name>
    <dbReference type="NCBI Taxonomy" id="307491"/>
    <lineage>
        <taxon>Eukaryota</taxon>
        <taxon>Metazoa</taxon>
        <taxon>Ecdysozoa</taxon>
        <taxon>Arthropoda</taxon>
        <taxon>Hexapoda</taxon>
        <taxon>Insecta</taxon>
        <taxon>Pterygota</taxon>
        <taxon>Neoptera</taxon>
        <taxon>Paraneoptera</taxon>
        <taxon>Hemiptera</taxon>
        <taxon>Sternorrhyncha</taxon>
        <taxon>Aphidomorpha</taxon>
        <taxon>Aphidoidea</taxon>
        <taxon>Aphididae</taxon>
        <taxon>Aphidini</taxon>
        <taxon>Aphis</taxon>
        <taxon>Aphis</taxon>
    </lineage>
</organism>
<dbReference type="OrthoDB" id="417550at2759"/>
<gene>
    <name evidence="4" type="ORF">AGLY_017343</name>
</gene>
<evidence type="ECO:0000256" key="1">
    <source>
        <dbReference type="ARBA" id="ARBA00022723"/>
    </source>
</evidence>
<proteinExistence type="predicted"/>
<keyword evidence="2" id="KW-0862">Zinc</keyword>
<dbReference type="GO" id="GO:0008270">
    <property type="term" value="F:zinc ion binding"/>
    <property type="evidence" value="ECO:0007669"/>
    <property type="project" value="TreeGrafter"/>
</dbReference>
<dbReference type="GO" id="GO:0051903">
    <property type="term" value="F:S-(hydroxymethyl)glutathione dehydrogenase [NAD(P)+] activity"/>
    <property type="evidence" value="ECO:0007669"/>
    <property type="project" value="TreeGrafter"/>
</dbReference>
<comment type="caution">
    <text evidence="4">The sequence shown here is derived from an EMBL/GenBank/DDBJ whole genome shotgun (WGS) entry which is preliminary data.</text>
</comment>
<evidence type="ECO:0000256" key="2">
    <source>
        <dbReference type="ARBA" id="ARBA00022833"/>
    </source>
</evidence>
<dbReference type="SUPFAM" id="SSF50129">
    <property type="entry name" value="GroES-like"/>
    <property type="match status" value="1"/>
</dbReference>
<dbReference type="Gene3D" id="3.90.180.10">
    <property type="entry name" value="Medium-chain alcohol dehydrogenases, catalytic domain"/>
    <property type="match status" value="1"/>
</dbReference>
<dbReference type="AlphaFoldDB" id="A0A6G0SV54"/>
<dbReference type="GO" id="GO:0046294">
    <property type="term" value="P:formaldehyde catabolic process"/>
    <property type="evidence" value="ECO:0007669"/>
    <property type="project" value="TreeGrafter"/>
</dbReference>
<keyword evidence="3" id="KW-0520">NAD</keyword>
<protein>
    <submittedName>
        <fullName evidence="4">Uncharacterized protein</fullName>
    </submittedName>
</protein>
<dbReference type="Proteomes" id="UP000475862">
    <property type="component" value="Unassembled WGS sequence"/>
</dbReference>
<dbReference type="PANTHER" id="PTHR43880:SF12">
    <property type="entry name" value="ALCOHOL DEHYDROGENASE CLASS-3"/>
    <property type="match status" value="1"/>
</dbReference>
<reference evidence="4 5" key="1">
    <citation type="submission" date="2019-08" db="EMBL/GenBank/DDBJ databases">
        <title>The genome of the soybean aphid Biotype 1, its phylome, world population structure and adaptation to the North American continent.</title>
        <authorList>
            <person name="Giordano R."/>
            <person name="Donthu R.K."/>
            <person name="Hernandez A.G."/>
            <person name="Wright C.L."/>
            <person name="Zimin A.V."/>
        </authorList>
    </citation>
    <scope>NUCLEOTIDE SEQUENCE [LARGE SCALE GENOMIC DNA]</scope>
    <source>
        <tissue evidence="4">Whole aphids</tissue>
    </source>
</reference>
<evidence type="ECO:0000313" key="4">
    <source>
        <dbReference type="EMBL" id="KAE9522270.1"/>
    </source>
</evidence>